<dbReference type="InterPro" id="IPR027417">
    <property type="entry name" value="P-loop_NTPase"/>
</dbReference>
<evidence type="ECO:0000313" key="3">
    <source>
        <dbReference type="Proteomes" id="UP000551499"/>
    </source>
</evidence>
<gene>
    <name evidence="2" type="ORF">H0902_15090</name>
</gene>
<protein>
    <recommendedName>
        <fullName evidence="1">TANC1/2-like AAA+ ATPase lid domain-containing protein</fullName>
    </recommendedName>
</protein>
<evidence type="ECO:0000259" key="1">
    <source>
        <dbReference type="Pfam" id="PF25520"/>
    </source>
</evidence>
<evidence type="ECO:0000313" key="2">
    <source>
        <dbReference type="EMBL" id="MBC1192059.1"/>
    </source>
</evidence>
<dbReference type="Proteomes" id="UP000551499">
    <property type="component" value="Unassembled WGS sequence"/>
</dbReference>
<reference evidence="2 3" key="1">
    <citation type="submission" date="2020-07" db="EMBL/GenBank/DDBJ databases">
        <title>Genomes of two Microcystis aeruginosa (Cyanobacteria) strains from Florida (USA) with disparate toxicogenic potential.</title>
        <authorList>
            <person name="Lefler F.W."/>
            <person name="Barbosa M."/>
            <person name="Berthold D.E."/>
            <person name="Laughinghouse H.D. IV."/>
        </authorList>
    </citation>
    <scope>NUCLEOTIDE SEQUENCE [LARGE SCALE GENOMIC DNA]</scope>
    <source>
        <strain evidence="2 3">BLCCF108</strain>
    </source>
</reference>
<dbReference type="InterPro" id="IPR058018">
    <property type="entry name" value="AAA_lid_TANC1/2"/>
</dbReference>
<dbReference type="EMBL" id="JACEGB010000280">
    <property type="protein sequence ID" value="MBC1192059.1"/>
    <property type="molecule type" value="Genomic_DNA"/>
</dbReference>
<dbReference type="Gene3D" id="3.40.50.300">
    <property type="entry name" value="P-loop containing nucleotide triphosphate hydrolases"/>
    <property type="match status" value="1"/>
</dbReference>
<dbReference type="AlphaFoldDB" id="A0A841UT07"/>
<accession>A0A841UT07</accession>
<dbReference type="Pfam" id="PF25520">
    <property type="entry name" value="AAA_lid_TANC1"/>
    <property type="match status" value="1"/>
</dbReference>
<dbReference type="RefSeq" id="WP_185237604.1">
    <property type="nucleotide sequence ID" value="NZ_JACEGB010000280.1"/>
</dbReference>
<feature type="domain" description="TANC1/2-like AAA+ ATPase lid" evidence="1">
    <location>
        <begin position="137"/>
        <end position="218"/>
    </location>
</feature>
<sequence length="334" mass="39223">MGKSSILAQWVIDNQCIAYFNVKKERDKASEFVENIIEQLNHRHNIKADFNDNRNEYSNLLLSALEKASQESKEKIVIVIDALDEVDPYSCQGANILFLSANLPKNVFIIMSERRDTPAQLSGKHLANESLSLLDSKYEADTNQDIRNYVRAKINKTETLRKQIEIIANSINEFIDVITEKSEKNFLYLRYMLPNIEEGVYQSITKLDSLPKGLQDYYEKHWERMGMMSSPLPKTKLYVIYHLSESYRAISREQIAKYIEETNITVQEILDEWLQFLHKQNIKDEICYKIYHQSFQDFLNRIDIIQAAGIDLKEINKQKTRILNKIWRNLRDSK</sequence>
<organism evidence="2 3">
    <name type="scientific">Microcystis aeruginosa BLCC-F108</name>
    <dbReference type="NCBI Taxonomy" id="2755317"/>
    <lineage>
        <taxon>Bacteria</taxon>
        <taxon>Bacillati</taxon>
        <taxon>Cyanobacteriota</taxon>
        <taxon>Cyanophyceae</taxon>
        <taxon>Oscillatoriophycideae</taxon>
        <taxon>Chroococcales</taxon>
        <taxon>Microcystaceae</taxon>
        <taxon>Microcystis</taxon>
    </lineage>
</organism>
<proteinExistence type="predicted"/>
<comment type="caution">
    <text evidence="2">The sequence shown here is derived from an EMBL/GenBank/DDBJ whole genome shotgun (WGS) entry which is preliminary data.</text>
</comment>
<dbReference type="PANTHER" id="PTHR10039">
    <property type="entry name" value="AMELOGENIN"/>
    <property type="match status" value="1"/>
</dbReference>
<name>A0A841UT07_MICAE</name>